<dbReference type="GO" id="GO:0008237">
    <property type="term" value="F:metallopeptidase activity"/>
    <property type="evidence" value="ECO:0007669"/>
    <property type="project" value="UniProtKB-KW"/>
</dbReference>
<name>T1A1P9_9ZZZZ</name>
<feature type="domain" description="JAB" evidence="6">
    <location>
        <begin position="21"/>
        <end position="110"/>
    </location>
</feature>
<proteinExistence type="predicted"/>
<dbReference type="Pfam" id="PF14464">
    <property type="entry name" value="Prok-JAB"/>
    <property type="match status" value="1"/>
</dbReference>
<accession>T1A1P9</accession>
<dbReference type="Gene3D" id="3.40.140.10">
    <property type="entry name" value="Cytidine Deaminase, domain 2"/>
    <property type="match status" value="1"/>
</dbReference>
<evidence type="ECO:0000256" key="2">
    <source>
        <dbReference type="ARBA" id="ARBA00022723"/>
    </source>
</evidence>
<keyword evidence="1" id="KW-0645">Protease</keyword>
<organism evidence="7">
    <name type="scientific">mine drainage metagenome</name>
    <dbReference type="NCBI Taxonomy" id="410659"/>
    <lineage>
        <taxon>unclassified sequences</taxon>
        <taxon>metagenomes</taxon>
        <taxon>ecological metagenomes</taxon>
    </lineage>
</organism>
<evidence type="ECO:0000256" key="3">
    <source>
        <dbReference type="ARBA" id="ARBA00022801"/>
    </source>
</evidence>
<evidence type="ECO:0000313" key="7">
    <source>
        <dbReference type="EMBL" id="EQD54476.1"/>
    </source>
</evidence>
<comment type="caution">
    <text evidence="7">The sequence shown here is derived from an EMBL/GenBank/DDBJ whole genome shotgun (WGS) entry which is preliminary data.</text>
</comment>
<protein>
    <submittedName>
        <fullName evidence="7">JAMM-like protein</fullName>
    </submittedName>
</protein>
<evidence type="ECO:0000256" key="1">
    <source>
        <dbReference type="ARBA" id="ARBA00022670"/>
    </source>
</evidence>
<evidence type="ECO:0000256" key="5">
    <source>
        <dbReference type="ARBA" id="ARBA00023049"/>
    </source>
</evidence>
<dbReference type="AlphaFoldDB" id="T1A1P9"/>
<dbReference type="EMBL" id="AUZY01006409">
    <property type="protein sequence ID" value="EQD54476.1"/>
    <property type="molecule type" value="Genomic_DNA"/>
</dbReference>
<reference evidence="7" key="1">
    <citation type="submission" date="2013-08" db="EMBL/GenBank/DDBJ databases">
        <authorList>
            <person name="Mendez C."/>
            <person name="Richter M."/>
            <person name="Ferrer M."/>
            <person name="Sanchez J."/>
        </authorList>
    </citation>
    <scope>NUCLEOTIDE SEQUENCE</scope>
</reference>
<dbReference type="SUPFAM" id="SSF102712">
    <property type="entry name" value="JAB1/MPN domain"/>
    <property type="match status" value="1"/>
</dbReference>
<reference evidence="7" key="2">
    <citation type="journal article" date="2014" name="ISME J.">
        <title>Microbial stratification in low pH oxic and suboxic macroscopic growths along an acid mine drainage.</title>
        <authorList>
            <person name="Mendez-Garcia C."/>
            <person name="Mesa V."/>
            <person name="Sprenger R.R."/>
            <person name="Richter M."/>
            <person name="Diez M.S."/>
            <person name="Solano J."/>
            <person name="Bargiela R."/>
            <person name="Golyshina O.V."/>
            <person name="Manteca A."/>
            <person name="Ramos J.L."/>
            <person name="Gallego J.R."/>
            <person name="Llorente I."/>
            <person name="Martins Dos Santos V.A."/>
            <person name="Jensen O.N."/>
            <person name="Pelaez A.I."/>
            <person name="Sanchez J."/>
            <person name="Ferrer M."/>
        </authorList>
    </citation>
    <scope>NUCLEOTIDE SEQUENCE</scope>
</reference>
<keyword evidence="2" id="KW-0479">Metal-binding</keyword>
<keyword evidence="5" id="KW-0482">Metalloprotease</keyword>
<gene>
    <name evidence="7" type="ORF">B1B_09671</name>
</gene>
<evidence type="ECO:0000256" key="4">
    <source>
        <dbReference type="ARBA" id="ARBA00022833"/>
    </source>
</evidence>
<dbReference type="GO" id="GO:0006508">
    <property type="term" value="P:proteolysis"/>
    <property type="evidence" value="ECO:0007669"/>
    <property type="project" value="UniProtKB-KW"/>
</dbReference>
<dbReference type="InterPro" id="IPR028090">
    <property type="entry name" value="JAB_dom_prok"/>
</dbReference>
<sequence>MPISQIRRGVLHSALACGGSALPNEFGGFLRSEEPGIITDLLLIPGTSSGRRHANLQLWMLPSDFSAVGTVHSHPSGALFPSSADLQLFRNWGLRHIILGRPFGPRDWRAYNGVGEAVNLTVLEDGTGP</sequence>
<keyword evidence="3" id="KW-0378">Hydrolase</keyword>
<keyword evidence="4" id="KW-0862">Zinc</keyword>
<dbReference type="GO" id="GO:0046872">
    <property type="term" value="F:metal ion binding"/>
    <property type="evidence" value="ECO:0007669"/>
    <property type="project" value="UniProtKB-KW"/>
</dbReference>
<evidence type="ECO:0000259" key="6">
    <source>
        <dbReference type="Pfam" id="PF14464"/>
    </source>
</evidence>